<dbReference type="Pfam" id="PF06985">
    <property type="entry name" value="HET"/>
    <property type="match status" value="1"/>
</dbReference>
<evidence type="ECO:0000313" key="2">
    <source>
        <dbReference type="EMBL" id="KAF2235042.1"/>
    </source>
</evidence>
<organism evidence="2 3">
    <name type="scientific">Viridothelium virens</name>
    <name type="common">Speckled blister lichen</name>
    <name type="synonym">Trypethelium virens</name>
    <dbReference type="NCBI Taxonomy" id="1048519"/>
    <lineage>
        <taxon>Eukaryota</taxon>
        <taxon>Fungi</taxon>
        <taxon>Dikarya</taxon>
        <taxon>Ascomycota</taxon>
        <taxon>Pezizomycotina</taxon>
        <taxon>Dothideomycetes</taxon>
        <taxon>Dothideomycetes incertae sedis</taxon>
        <taxon>Trypetheliales</taxon>
        <taxon>Trypetheliaceae</taxon>
        <taxon>Viridothelium</taxon>
    </lineage>
</organism>
<dbReference type="AlphaFoldDB" id="A0A6A6HAI3"/>
<name>A0A6A6HAI3_VIRVR</name>
<dbReference type="PANTHER" id="PTHR33112:SF12">
    <property type="entry name" value="HETEROKARYON INCOMPATIBILITY DOMAIN-CONTAINING PROTEIN"/>
    <property type="match status" value="1"/>
</dbReference>
<dbReference type="PANTHER" id="PTHR33112">
    <property type="entry name" value="DOMAIN PROTEIN, PUTATIVE-RELATED"/>
    <property type="match status" value="1"/>
</dbReference>
<protein>
    <submittedName>
        <fullName evidence="2">HET-domain-containing protein</fullName>
    </submittedName>
</protein>
<keyword evidence="3" id="KW-1185">Reference proteome</keyword>
<feature type="domain" description="Heterokaryon incompatibility" evidence="1">
    <location>
        <begin position="221"/>
        <end position="368"/>
    </location>
</feature>
<evidence type="ECO:0000259" key="1">
    <source>
        <dbReference type="Pfam" id="PF06985"/>
    </source>
</evidence>
<dbReference type="OrthoDB" id="5135333at2759"/>
<sequence length="548" mass="62560">MATSCNQDDENLCSACVQIDIASLFRQACAREDATHLGRLEDIMGRASYCAFCETIIASLSSPLPYQMTDATSLLRLLQNDGAGTDCWLYSYCIFEDSKASIYGQEKTCRLAISTLHPDKNFDRKHDPVRRSHSGNIQLSASSAASLSLSSRFHGRAIARRRVDLQQARKWLDICKTTHGSICEHPGFQDKMPFTMERPEDLTVINVHRMCLQTLPPNAHYVALSYCWMDKPVMVNTKSIRDALHTEEAFLKTSQISSTIQEAIECTKELGQDFLWVDAMCITQDDSIHKMQQINQMDRVYGNASLTIVAATPGKHAKERLPGFSSLGHFRNQYVKKVQGLELMIPFGCLEDLLFRTRWDARGWTFQEAYLSRRLLFFTECQAYFQCSCGVCCEDSVGEYHHPAAFVHHSINLWNPRTCYGADDHDNFGDLWLLFSRYSSESDAFRAYCNFISVYMRRQLSYPEDILDAVSGLLKVFERSMDTSFISGLPIRWFDHALLWELYDPASRRKSRTLGETEQRFPSWSWTGWSAGSEPPFWLDPDECGQAN</sequence>
<gene>
    <name evidence="2" type="ORF">EV356DRAFT_134175</name>
</gene>
<reference evidence="2" key="1">
    <citation type="journal article" date="2020" name="Stud. Mycol.">
        <title>101 Dothideomycetes genomes: a test case for predicting lifestyles and emergence of pathogens.</title>
        <authorList>
            <person name="Haridas S."/>
            <person name="Albert R."/>
            <person name="Binder M."/>
            <person name="Bloem J."/>
            <person name="Labutti K."/>
            <person name="Salamov A."/>
            <person name="Andreopoulos B."/>
            <person name="Baker S."/>
            <person name="Barry K."/>
            <person name="Bills G."/>
            <person name="Bluhm B."/>
            <person name="Cannon C."/>
            <person name="Castanera R."/>
            <person name="Culley D."/>
            <person name="Daum C."/>
            <person name="Ezra D."/>
            <person name="Gonzalez J."/>
            <person name="Henrissat B."/>
            <person name="Kuo A."/>
            <person name="Liang C."/>
            <person name="Lipzen A."/>
            <person name="Lutzoni F."/>
            <person name="Magnuson J."/>
            <person name="Mondo S."/>
            <person name="Nolan M."/>
            <person name="Ohm R."/>
            <person name="Pangilinan J."/>
            <person name="Park H.-J."/>
            <person name="Ramirez L."/>
            <person name="Alfaro M."/>
            <person name="Sun H."/>
            <person name="Tritt A."/>
            <person name="Yoshinaga Y."/>
            <person name="Zwiers L.-H."/>
            <person name="Turgeon B."/>
            <person name="Goodwin S."/>
            <person name="Spatafora J."/>
            <person name="Crous P."/>
            <person name="Grigoriev I."/>
        </authorList>
    </citation>
    <scope>NUCLEOTIDE SEQUENCE</scope>
    <source>
        <strain evidence="2">Tuck. ex Michener</strain>
    </source>
</reference>
<accession>A0A6A6HAI3</accession>
<dbReference type="EMBL" id="ML991794">
    <property type="protein sequence ID" value="KAF2235042.1"/>
    <property type="molecule type" value="Genomic_DNA"/>
</dbReference>
<dbReference type="InterPro" id="IPR010730">
    <property type="entry name" value="HET"/>
</dbReference>
<evidence type="ECO:0000313" key="3">
    <source>
        <dbReference type="Proteomes" id="UP000800092"/>
    </source>
</evidence>
<proteinExistence type="predicted"/>
<dbReference type="Proteomes" id="UP000800092">
    <property type="component" value="Unassembled WGS sequence"/>
</dbReference>